<evidence type="ECO:0000313" key="2">
    <source>
        <dbReference type="EMBL" id="KAK3387539.1"/>
    </source>
</evidence>
<dbReference type="AlphaFoldDB" id="A0AAE0NU23"/>
<organism evidence="2 3">
    <name type="scientific">Podospora didyma</name>
    <dbReference type="NCBI Taxonomy" id="330526"/>
    <lineage>
        <taxon>Eukaryota</taxon>
        <taxon>Fungi</taxon>
        <taxon>Dikarya</taxon>
        <taxon>Ascomycota</taxon>
        <taxon>Pezizomycotina</taxon>
        <taxon>Sordariomycetes</taxon>
        <taxon>Sordariomycetidae</taxon>
        <taxon>Sordariales</taxon>
        <taxon>Podosporaceae</taxon>
        <taxon>Podospora</taxon>
    </lineage>
</organism>
<evidence type="ECO:0000256" key="1">
    <source>
        <dbReference type="SAM" id="MobiDB-lite"/>
    </source>
</evidence>
<reference evidence="2" key="1">
    <citation type="journal article" date="2023" name="Mol. Phylogenet. Evol.">
        <title>Genome-scale phylogeny and comparative genomics of the fungal order Sordariales.</title>
        <authorList>
            <person name="Hensen N."/>
            <person name="Bonometti L."/>
            <person name="Westerberg I."/>
            <person name="Brannstrom I.O."/>
            <person name="Guillou S."/>
            <person name="Cros-Aarteil S."/>
            <person name="Calhoun S."/>
            <person name="Haridas S."/>
            <person name="Kuo A."/>
            <person name="Mondo S."/>
            <person name="Pangilinan J."/>
            <person name="Riley R."/>
            <person name="LaButti K."/>
            <person name="Andreopoulos B."/>
            <person name="Lipzen A."/>
            <person name="Chen C."/>
            <person name="Yan M."/>
            <person name="Daum C."/>
            <person name="Ng V."/>
            <person name="Clum A."/>
            <person name="Steindorff A."/>
            <person name="Ohm R.A."/>
            <person name="Martin F."/>
            <person name="Silar P."/>
            <person name="Natvig D.O."/>
            <person name="Lalanne C."/>
            <person name="Gautier V."/>
            <person name="Ament-Velasquez S.L."/>
            <person name="Kruys A."/>
            <person name="Hutchinson M.I."/>
            <person name="Powell A.J."/>
            <person name="Barry K."/>
            <person name="Miller A.N."/>
            <person name="Grigoriev I.V."/>
            <person name="Debuchy R."/>
            <person name="Gladieux P."/>
            <person name="Hiltunen Thoren M."/>
            <person name="Johannesson H."/>
        </authorList>
    </citation>
    <scope>NUCLEOTIDE SEQUENCE</scope>
    <source>
        <strain evidence="2">CBS 232.78</strain>
    </source>
</reference>
<dbReference type="Proteomes" id="UP001285441">
    <property type="component" value="Unassembled WGS sequence"/>
</dbReference>
<accession>A0AAE0NU23</accession>
<name>A0AAE0NU23_9PEZI</name>
<gene>
    <name evidence="2" type="ORF">B0H63DRAFT_470265</name>
</gene>
<protein>
    <submittedName>
        <fullName evidence="2">Uncharacterized protein</fullName>
    </submittedName>
</protein>
<proteinExistence type="predicted"/>
<feature type="region of interest" description="Disordered" evidence="1">
    <location>
        <begin position="97"/>
        <end position="117"/>
    </location>
</feature>
<dbReference type="EMBL" id="JAULSW010000003">
    <property type="protein sequence ID" value="KAK3387539.1"/>
    <property type="molecule type" value="Genomic_DNA"/>
</dbReference>
<evidence type="ECO:0000313" key="3">
    <source>
        <dbReference type="Proteomes" id="UP001285441"/>
    </source>
</evidence>
<feature type="compositionally biased region" description="Polar residues" evidence="1">
    <location>
        <begin position="108"/>
        <end position="117"/>
    </location>
</feature>
<keyword evidence="3" id="KW-1185">Reference proteome</keyword>
<reference evidence="2" key="2">
    <citation type="submission" date="2023-06" db="EMBL/GenBank/DDBJ databases">
        <authorList>
            <consortium name="Lawrence Berkeley National Laboratory"/>
            <person name="Haridas S."/>
            <person name="Hensen N."/>
            <person name="Bonometti L."/>
            <person name="Westerberg I."/>
            <person name="Brannstrom I.O."/>
            <person name="Guillou S."/>
            <person name="Cros-Aarteil S."/>
            <person name="Calhoun S."/>
            <person name="Kuo A."/>
            <person name="Mondo S."/>
            <person name="Pangilinan J."/>
            <person name="Riley R."/>
            <person name="LaButti K."/>
            <person name="Andreopoulos B."/>
            <person name="Lipzen A."/>
            <person name="Chen C."/>
            <person name="Yanf M."/>
            <person name="Daum C."/>
            <person name="Ng V."/>
            <person name="Clum A."/>
            <person name="Steindorff A."/>
            <person name="Ohm R."/>
            <person name="Martin F."/>
            <person name="Silar P."/>
            <person name="Natvig D."/>
            <person name="Lalanne C."/>
            <person name="Gautier V."/>
            <person name="Ament-velasquez S.L."/>
            <person name="Kruys A."/>
            <person name="Hutchinson M.I."/>
            <person name="Powell A.J."/>
            <person name="Barry K."/>
            <person name="Miller A.N."/>
            <person name="Grigoriev I.V."/>
            <person name="Debuchy R."/>
            <person name="Gladieux P."/>
            <person name="Thoren M.H."/>
            <person name="Johannesson H."/>
        </authorList>
    </citation>
    <scope>NUCLEOTIDE SEQUENCE</scope>
    <source>
        <strain evidence="2">CBS 232.78</strain>
    </source>
</reference>
<comment type="caution">
    <text evidence="2">The sequence shown here is derived from an EMBL/GenBank/DDBJ whole genome shotgun (WGS) entry which is preliminary data.</text>
</comment>
<sequence>MTTTSPPGPAKSSSSPIITLRLPSKYASTSDSSSSSSVFTPPPLEWLHRTWSVTHSTLSMWRTARNVRITYTPLPPLASDPSRARIDDLVEYEASSGKGGVKSVAGTDTASSPPNDSSVWDWRGKGWLFFVGSHWEVLGCGEHTRNDGSTERWVVTWFKATVFTKEGLDIYSDRKEGASEELVEGILAALRGLDAKGFVDMADGMLPVEISLPWKEK</sequence>